<dbReference type="EMBL" id="JFKE01000004">
    <property type="protein sequence ID" value="KAJ55449.1"/>
    <property type="molecule type" value="Genomic_DNA"/>
</dbReference>
<organism evidence="1 2">
    <name type="scientific">Actibacterium mucosum KCTC 23349</name>
    <dbReference type="NCBI Taxonomy" id="1454373"/>
    <lineage>
        <taxon>Bacteria</taxon>
        <taxon>Pseudomonadati</taxon>
        <taxon>Pseudomonadota</taxon>
        <taxon>Alphaproteobacteria</taxon>
        <taxon>Rhodobacterales</taxon>
        <taxon>Roseobacteraceae</taxon>
        <taxon>Actibacterium</taxon>
    </lineage>
</organism>
<reference evidence="1 2" key="1">
    <citation type="submission" date="2014-03" db="EMBL/GenBank/DDBJ databases">
        <title>Draft Genome Sequence of Actibacterium mucosum KCTC 23349, a Marine Alphaproteobacterium with Complex Ionic Requirements Isolated from Mediterranean Seawater at Malvarrosa Beach, Valencia, Spain.</title>
        <authorList>
            <person name="Arahal D.R."/>
            <person name="Shao Z."/>
            <person name="Lai Q."/>
            <person name="Pujalte M.J."/>
        </authorList>
    </citation>
    <scope>NUCLEOTIDE SEQUENCE [LARGE SCALE GENOMIC DNA]</scope>
    <source>
        <strain evidence="1 2">KCTC 23349</strain>
    </source>
</reference>
<proteinExistence type="predicted"/>
<keyword evidence="2" id="KW-1185">Reference proteome</keyword>
<dbReference type="RefSeq" id="WP_035259247.1">
    <property type="nucleotide sequence ID" value="NZ_JFKE01000004.1"/>
</dbReference>
<protein>
    <submittedName>
        <fullName evidence="1">Uncharacterized protein</fullName>
    </submittedName>
</protein>
<dbReference type="STRING" id="1454373.ACMU_12185"/>
<dbReference type="Proteomes" id="UP000026249">
    <property type="component" value="Unassembled WGS sequence"/>
</dbReference>
<evidence type="ECO:0000313" key="1">
    <source>
        <dbReference type="EMBL" id="KAJ55449.1"/>
    </source>
</evidence>
<dbReference type="OrthoDB" id="5914937at2"/>
<sequence length="295" mass="31254">MSGSAATDRAASLPAGAPAGARGIWLRDGDLAAFVANKPHPRVLFFGPADGASMLAPYQGHEYYGIRSWFMEPEQTPVSGLPALVPSRLTRLAMSAARVDTGKEQVSGLSLGMTCVLEDKALQITHRFVNETNRTRRLAPWAITAVAPSAGWGVVPWPAGPRRVLVINAEARVTDPILHHSEPGLVLDFAAMPDAPFIKVGLDADCGWLACVGPDAGLRSEVAHQPGCHYPEGGGTVTMFRSGPMDGAEFAEIENVGPLQTLAPGEAMELHQKLTLRPGLDGMGPSAWLALQEPE</sequence>
<comment type="caution">
    <text evidence="1">The sequence shown here is derived from an EMBL/GenBank/DDBJ whole genome shotgun (WGS) entry which is preliminary data.</text>
</comment>
<evidence type="ECO:0000313" key="2">
    <source>
        <dbReference type="Proteomes" id="UP000026249"/>
    </source>
</evidence>
<name>A0A037ZIK9_9RHOB</name>
<gene>
    <name evidence="1" type="ORF">ACMU_12185</name>
</gene>
<accession>A0A037ZIK9</accession>
<dbReference type="AlphaFoldDB" id="A0A037ZIK9"/>